<keyword evidence="5" id="KW-1185">Reference proteome</keyword>
<dbReference type="FunCoup" id="A0A7J7CIE8">
    <property type="interactions" value="1768"/>
</dbReference>
<dbReference type="GO" id="GO:0005634">
    <property type="term" value="C:nucleus"/>
    <property type="evidence" value="ECO:0007669"/>
    <property type="project" value="TreeGrafter"/>
</dbReference>
<feature type="region of interest" description="Disordered" evidence="2">
    <location>
        <begin position="794"/>
        <end position="849"/>
    </location>
</feature>
<dbReference type="GO" id="GO:0000178">
    <property type="term" value="C:exosome (RNase complex)"/>
    <property type="evidence" value="ECO:0007669"/>
    <property type="project" value="TreeGrafter"/>
</dbReference>
<feature type="region of interest" description="Disordered" evidence="2">
    <location>
        <begin position="410"/>
        <end position="518"/>
    </location>
</feature>
<evidence type="ECO:0000256" key="1">
    <source>
        <dbReference type="SAM" id="Coils"/>
    </source>
</evidence>
<comment type="caution">
    <text evidence="4">The sequence shown here is derived from an EMBL/GenBank/DDBJ whole genome shotgun (WGS) entry which is preliminary data.</text>
</comment>
<name>A0A7J7CIE8_TRIWF</name>
<accession>A0A7J7CIE8</accession>
<feature type="coiled-coil region" evidence="1">
    <location>
        <begin position="622"/>
        <end position="652"/>
    </location>
</feature>
<dbReference type="InterPro" id="IPR011990">
    <property type="entry name" value="TPR-like_helical_dom_sf"/>
</dbReference>
<feature type="compositionally biased region" description="Polar residues" evidence="2">
    <location>
        <begin position="117"/>
        <end position="134"/>
    </location>
</feature>
<sequence length="1853" mass="206858">MTERTCATGSRLERKAEEPLNRGACFCLLPELSLVTNLCDGGSHNEVVKGKDGTQRDVTVAVEEGKEELESSDGDPSFREIYQADVTVSLKGVLVVLENEQKLTICDSQRERETMEDISNSANANPNSELSNKPSKSSREEGELSSSEDDENLVYRPAECTGAITPITVPVEGSLLNKLTESNQAGRTISGNNNPSSVEVQCQTNKEQISYKSLETTRAPLKSSNSGWYAPSVDNNNLVISFSDNDSGSDFEDNRQEEAVEIKSNNTGLNIGWTPPTSSLSKPNNLQQTLRNKKVIPKKSSVSRLMTKSKINGGANSRVSGPPIVEQGSRVGNYKTLNKNLASQDSGSNQGVGLNNGKLEDLRQRIALRESEMKLKAAVQNKEPVSVSCGDFNAMKQSTDAARKSAAVSADVALSEPKEPDLKRLKVSGSDSTMHNADRRQQKVPAKSNFNFKEQEPENSNLRNRKGQEGTPLSGMESNIVKRQRKDDKGVTVSSANRRVHDINSNHQSGNVRQEDPPVVKSRVTMLTNMASSTFPNSYNGKKLNHPTNCAGNHPPTSFVAAAAAGSDQKLRSSQLCRVVSEGQSLQPPLNSVLCTQESLKNESLSKYLGNGSFAAPSNYDIQSLDEMEELLDKELEEAQEHRHKCEIEERTALKAYRKAQRALIEANAKCKDLYHRREIYAARFQSLIMNDSGLLLTSRQNEHVGRGLDFSNGMSKGMELIPTGSDRMQTECDGFNQMGYDLNVPYVNGGPVNVSYGHVNEQNLGSEPCSEPDISTSEPLRRNDWVATYGVRSLSSDPNISGDEDEGTSQLNHESLQSSFKSQQKVPDSMGQQKDKNHESNIDFSNDSSPDLLLETKLRSELFARLQMRASGNNCGLHNSIDIVDDQAADDVSGEKNQMSNSNLSLMEAVKNLKGLDGPERSISEVPVHIHSQSYVGECLRSTFSHVQVVAPFSLLGLQSRNQQSQRYDYYTEDVACVSTHDIQKLHLVPNSIEASFADILQKEIDSYTCNITVNPFWPFCMYELRGKCNNDECPWQHCKEFSNGDTCQRKHDDSCRAGMNCLIKILGTSRHRFNFRNHSSADCQDGLTSQKDELNVARGLSKFRNVLTLPTYLVSLDSLKVNPHLSQSVVSWRIGECWLKCFSIYLALSNSLQKDFSANECLVFGSNGRVEIHGTWNRQSSYFQSRNGVVHDLANNAQSLETALLFLSQEVNKIEGLKKALTVLSRTLEADPKSEIIWIVYLLILYSNKKLVGKDDMFSYAVKHNEGSYVLWLMYINSRGQLDERLSAFSNALLALCRNAYMLDGDGVCASAYILDLFLQMIECFCVSENVDMAIQKIYGLLSQATHSDEPLSLVSDILKCLTISDKCVFWICCVYLVIYRKLPDAVVQRFESQKELLGIEWPSVYILGDEKQRIMNLVEIAVDSVESSMNAESFNSEISLKSAHQFAINHIWCMEALGSRECARNLLDKYIKLYPSCLELSLMSARCHKHHSGALNFEGFEKVLNDWPKEVPGIQCIWNQYAEHALQHGRPDFIKELMVRWFNSVWKARHRQNETVGAMDSNSHCSPKSAWASNPDFSVPNLNHLDEMFGYLNLSLHKLLQEATSDVRLAMDSALKAADPDNFRHCVREHAIFLLTDELQLKEDLSICELLKYLKIYWDVARDLPVSEPLSRKFIKNIEKPRVQKLINDMLSPVSSEHSIVNVVLEAWYGPSLVPQNLLKPKELADFVESVLEMVPSNYPLAFAVCRLLSRDYNPADTASASVLFWASSILVNTIFNAVPIAPEYAWVEAAGILAKITGIEPVSERFYERALSVYPFSIKLWKCYYNLSKNWERTDAIVEAARAKGIGLL</sequence>
<dbReference type="Proteomes" id="UP000593562">
    <property type="component" value="Unassembled WGS sequence"/>
</dbReference>
<dbReference type="PANTHER" id="PTHR21563">
    <property type="entry name" value="ZINC FINGER C3H1 DOMAIN-CONTAINING PROTEIN"/>
    <property type="match status" value="1"/>
</dbReference>
<evidence type="ECO:0000256" key="2">
    <source>
        <dbReference type="SAM" id="MobiDB-lite"/>
    </source>
</evidence>
<dbReference type="EMBL" id="JAAARO010000016">
    <property type="protein sequence ID" value="KAF5733814.1"/>
    <property type="molecule type" value="Genomic_DNA"/>
</dbReference>
<protein>
    <recommendedName>
        <fullName evidence="3">Putative zinc-finger domain-containing protein</fullName>
    </recommendedName>
</protein>
<dbReference type="InterPro" id="IPR019607">
    <property type="entry name" value="Putative_zinc-finger_domain"/>
</dbReference>
<feature type="compositionally biased region" description="Polar residues" evidence="2">
    <location>
        <begin position="448"/>
        <end position="462"/>
    </location>
</feature>
<keyword evidence="1" id="KW-0175">Coiled coil</keyword>
<gene>
    <name evidence="4" type="ORF">HS088_TW16G00255</name>
</gene>
<proteinExistence type="predicted"/>
<feature type="compositionally biased region" description="Polar residues" evidence="2">
    <location>
        <begin position="809"/>
        <end position="833"/>
    </location>
</feature>
<evidence type="ECO:0000313" key="4">
    <source>
        <dbReference type="EMBL" id="KAF5733814.1"/>
    </source>
</evidence>
<dbReference type="Pfam" id="PF10650">
    <property type="entry name" value="zf-C3H1"/>
    <property type="match status" value="1"/>
</dbReference>
<dbReference type="SUPFAM" id="SSF48452">
    <property type="entry name" value="TPR-like"/>
    <property type="match status" value="1"/>
</dbReference>
<evidence type="ECO:0000313" key="5">
    <source>
        <dbReference type="Proteomes" id="UP000593562"/>
    </source>
</evidence>
<dbReference type="InParanoid" id="A0A7J7CIE8"/>
<evidence type="ECO:0000259" key="3">
    <source>
        <dbReference type="Pfam" id="PF10650"/>
    </source>
</evidence>
<organism evidence="4 5">
    <name type="scientific">Tripterygium wilfordii</name>
    <name type="common">Thunder God vine</name>
    <dbReference type="NCBI Taxonomy" id="458696"/>
    <lineage>
        <taxon>Eukaryota</taxon>
        <taxon>Viridiplantae</taxon>
        <taxon>Streptophyta</taxon>
        <taxon>Embryophyta</taxon>
        <taxon>Tracheophyta</taxon>
        <taxon>Spermatophyta</taxon>
        <taxon>Magnoliopsida</taxon>
        <taxon>eudicotyledons</taxon>
        <taxon>Gunneridae</taxon>
        <taxon>Pentapetalae</taxon>
        <taxon>rosids</taxon>
        <taxon>fabids</taxon>
        <taxon>Celastrales</taxon>
        <taxon>Celastraceae</taxon>
        <taxon>Tripterygium</taxon>
    </lineage>
</organism>
<dbReference type="PANTHER" id="PTHR21563:SF3">
    <property type="entry name" value="ZINC FINGER C3H1 DOMAIN-CONTAINING PROTEIN"/>
    <property type="match status" value="1"/>
</dbReference>
<feature type="region of interest" description="Disordered" evidence="2">
    <location>
        <begin position="108"/>
        <end position="151"/>
    </location>
</feature>
<feature type="domain" description="Putative zinc-finger" evidence="3">
    <location>
        <begin position="1021"/>
        <end position="1039"/>
    </location>
</feature>
<reference evidence="4 5" key="1">
    <citation type="journal article" date="2020" name="Nat. Commun.">
        <title>Genome of Tripterygium wilfordii and identification of cytochrome P450 involved in triptolide biosynthesis.</title>
        <authorList>
            <person name="Tu L."/>
            <person name="Su P."/>
            <person name="Zhang Z."/>
            <person name="Gao L."/>
            <person name="Wang J."/>
            <person name="Hu T."/>
            <person name="Zhou J."/>
            <person name="Zhang Y."/>
            <person name="Zhao Y."/>
            <person name="Liu Y."/>
            <person name="Song Y."/>
            <person name="Tong Y."/>
            <person name="Lu Y."/>
            <person name="Yang J."/>
            <person name="Xu C."/>
            <person name="Jia M."/>
            <person name="Peters R.J."/>
            <person name="Huang L."/>
            <person name="Gao W."/>
        </authorList>
    </citation>
    <scope>NUCLEOTIDE SEQUENCE [LARGE SCALE GENOMIC DNA]</scope>
    <source>
        <strain evidence="5">cv. XIE 37</strain>
        <tissue evidence="4">Leaf</tissue>
    </source>
</reference>
<dbReference type="InterPro" id="IPR039278">
    <property type="entry name" value="Red1"/>
</dbReference>